<evidence type="ECO:0000256" key="2">
    <source>
        <dbReference type="ARBA" id="ARBA00006906"/>
    </source>
</evidence>
<evidence type="ECO:0000256" key="1">
    <source>
        <dbReference type="ARBA" id="ARBA00004761"/>
    </source>
</evidence>
<sequence length="219" mass="22090">MSTHPERPDHDVLERIRADRVIATLRAPDADLALIAVEALVEAGATSIEVTYTVPDAGRVIAEAVHRYGDRALVGAGTLTTPEQVAGARDAGAAFFVSPGFDADVVAAIRAGDGPAIIGAYTATEVQQVVANGVELVKLFPASIGGPALLRALRGPFPDVAFVPTGGIRGDAVAEWIAAGAVAVGAGSELISSEALRGGDRGALVAHARAYLAAAAAPA</sequence>
<dbReference type="EMBL" id="BSVB01000001">
    <property type="protein sequence ID" value="GMA95995.1"/>
    <property type="molecule type" value="Genomic_DNA"/>
</dbReference>
<proteinExistence type="inferred from homology"/>
<dbReference type="Gene3D" id="3.20.20.70">
    <property type="entry name" value="Aldolase class I"/>
    <property type="match status" value="1"/>
</dbReference>
<keyword evidence="4" id="KW-0456">Lyase</keyword>
<organism evidence="6 7">
    <name type="scientific">Pseudolysinimonas kribbensis</name>
    <dbReference type="NCBI Taxonomy" id="433641"/>
    <lineage>
        <taxon>Bacteria</taxon>
        <taxon>Bacillati</taxon>
        <taxon>Actinomycetota</taxon>
        <taxon>Actinomycetes</taxon>
        <taxon>Micrococcales</taxon>
        <taxon>Microbacteriaceae</taxon>
        <taxon>Pseudolysinimonas</taxon>
    </lineage>
</organism>
<dbReference type="InterPro" id="IPR000887">
    <property type="entry name" value="Aldlse_KDPG_KHG"/>
</dbReference>
<comment type="similarity">
    <text evidence="2">Belongs to the KHG/KDPG aldolase family.</text>
</comment>
<evidence type="ECO:0000313" key="6">
    <source>
        <dbReference type="EMBL" id="GMA95995.1"/>
    </source>
</evidence>
<comment type="subunit">
    <text evidence="3">Homotrimer.</text>
</comment>
<name>A0ABQ6KAS6_9MICO</name>
<reference evidence="7" key="1">
    <citation type="journal article" date="2019" name="Int. J. Syst. Evol. Microbiol.">
        <title>The Global Catalogue of Microorganisms (GCM) 10K type strain sequencing project: providing services to taxonomists for standard genome sequencing and annotation.</title>
        <authorList>
            <consortium name="The Broad Institute Genomics Platform"/>
            <consortium name="The Broad Institute Genome Sequencing Center for Infectious Disease"/>
            <person name="Wu L."/>
            <person name="Ma J."/>
        </authorList>
    </citation>
    <scope>NUCLEOTIDE SEQUENCE [LARGE SCALE GENOMIC DNA]</scope>
    <source>
        <strain evidence="7">NBRC 108894</strain>
    </source>
</reference>
<dbReference type="InterPro" id="IPR013785">
    <property type="entry name" value="Aldolase_TIM"/>
</dbReference>
<dbReference type="CDD" id="cd00452">
    <property type="entry name" value="KDPG_aldolase"/>
    <property type="match status" value="1"/>
</dbReference>
<keyword evidence="5" id="KW-0119">Carbohydrate metabolism</keyword>
<dbReference type="PANTHER" id="PTHR30246:SF1">
    <property type="entry name" value="2-DEHYDRO-3-DEOXY-6-PHOSPHOGALACTONATE ALDOLASE-RELATED"/>
    <property type="match status" value="1"/>
</dbReference>
<protein>
    <submittedName>
        <fullName evidence="6">2-keto-3-deoxy-phosphogluconate aldolase</fullName>
    </submittedName>
</protein>
<dbReference type="PANTHER" id="PTHR30246">
    <property type="entry name" value="2-KETO-3-DEOXY-6-PHOSPHOGLUCONATE ALDOLASE"/>
    <property type="match status" value="1"/>
</dbReference>
<dbReference type="SUPFAM" id="SSF51569">
    <property type="entry name" value="Aldolase"/>
    <property type="match status" value="1"/>
</dbReference>
<evidence type="ECO:0000256" key="3">
    <source>
        <dbReference type="ARBA" id="ARBA00011233"/>
    </source>
</evidence>
<gene>
    <name evidence="6" type="ORF">GCM10025881_28190</name>
</gene>
<evidence type="ECO:0000313" key="7">
    <source>
        <dbReference type="Proteomes" id="UP001157034"/>
    </source>
</evidence>
<comment type="caution">
    <text evidence="6">The sequence shown here is derived from an EMBL/GenBank/DDBJ whole genome shotgun (WGS) entry which is preliminary data.</text>
</comment>
<evidence type="ECO:0000256" key="4">
    <source>
        <dbReference type="ARBA" id="ARBA00023239"/>
    </source>
</evidence>
<dbReference type="InterPro" id="IPR031338">
    <property type="entry name" value="KDPG/KHG_AS_2"/>
</dbReference>
<accession>A0ABQ6KAS6</accession>
<comment type="pathway">
    <text evidence="1">Carbohydrate acid metabolism.</text>
</comment>
<evidence type="ECO:0000256" key="5">
    <source>
        <dbReference type="ARBA" id="ARBA00023277"/>
    </source>
</evidence>
<dbReference type="RefSeq" id="WP_284254662.1">
    <property type="nucleotide sequence ID" value="NZ_BAAAQO010000004.1"/>
</dbReference>
<dbReference type="Proteomes" id="UP001157034">
    <property type="component" value="Unassembled WGS sequence"/>
</dbReference>
<dbReference type="Pfam" id="PF01081">
    <property type="entry name" value="Aldolase"/>
    <property type="match status" value="1"/>
</dbReference>
<dbReference type="PROSITE" id="PS00160">
    <property type="entry name" value="ALDOLASE_KDPG_KHG_2"/>
    <property type="match status" value="1"/>
</dbReference>
<keyword evidence="7" id="KW-1185">Reference proteome</keyword>
<dbReference type="NCBIfam" id="TIGR01182">
    <property type="entry name" value="eda"/>
    <property type="match status" value="1"/>
</dbReference>